<name>A0A364N6G5_STELY</name>
<proteinExistence type="predicted"/>
<gene>
    <name evidence="2" type="ORF">DDE83_003769</name>
</gene>
<organism evidence="2 3">
    <name type="scientific">Stemphylium lycopersici</name>
    <name type="common">Tomato gray leaf spot disease fungus</name>
    <name type="synonym">Thyrospora lycopersici</name>
    <dbReference type="NCBI Taxonomy" id="183478"/>
    <lineage>
        <taxon>Eukaryota</taxon>
        <taxon>Fungi</taxon>
        <taxon>Dikarya</taxon>
        <taxon>Ascomycota</taxon>
        <taxon>Pezizomycotina</taxon>
        <taxon>Dothideomycetes</taxon>
        <taxon>Pleosporomycetidae</taxon>
        <taxon>Pleosporales</taxon>
        <taxon>Pleosporineae</taxon>
        <taxon>Pleosporaceae</taxon>
        <taxon>Stemphylium</taxon>
    </lineage>
</organism>
<evidence type="ECO:0000256" key="1">
    <source>
        <dbReference type="SAM" id="MobiDB-lite"/>
    </source>
</evidence>
<protein>
    <submittedName>
        <fullName evidence="2">Uncharacterized protein</fullName>
    </submittedName>
</protein>
<dbReference type="EMBL" id="QGDH01000044">
    <property type="protein sequence ID" value="RAR12850.1"/>
    <property type="molecule type" value="Genomic_DNA"/>
</dbReference>
<evidence type="ECO:0000313" key="3">
    <source>
        <dbReference type="Proteomes" id="UP000249619"/>
    </source>
</evidence>
<dbReference type="AlphaFoldDB" id="A0A364N6G5"/>
<reference evidence="3" key="1">
    <citation type="submission" date="2018-05" db="EMBL/GenBank/DDBJ databases">
        <title>Draft genome sequence of Stemphylium lycopersici strain CIDEFI 213.</title>
        <authorList>
            <person name="Medina R."/>
            <person name="Franco M.E.E."/>
            <person name="Lucentini C.G."/>
            <person name="Saparrat M.C.N."/>
            <person name="Balatti P.A."/>
        </authorList>
    </citation>
    <scope>NUCLEOTIDE SEQUENCE [LARGE SCALE GENOMIC DNA]</scope>
    <source>
        <strain evidence="3">CIDEFI 213</strain>
    </source>
</reference>
<sequence length="300" mass="34384">MAAENWDISVLNIRKGTMTDLVHHCSQGGNHARANECVTRDSHQNYCPCWEYDETNGWYRCGQQHLVMSVGCTKHRDDEMRKVFDKIRKQYPTYGWELNLRDTTPPQEPTKTKTEVIEEDARVEEEEIERQLQESGEIDDSVFVFSKVKQREEEQERSEYYRRKDTKEFLRIQKSAAPRINLMTCNGAERAGGKYTVQFAQESVRDGKEKKFIPALEEKAKNGVQSKAGNRVWNRGKKDIKQQASGGADKENESSKAGTSQGGQPISNGPEKNSRMDRVAVKFGINQKNKEKTRGGKKKD</sequence>
<feature type="region of interest" description="Disordered" evidence="1">
    <location>
        <begin position="219"/>
        <end position="300"/>
    </location>
</feature>
<evidence type="ECO:0000313" key="2">
    <source>
        <dbReference type="EMBL" id="RAR12850.1"/>
    </source>
</evidence>
<dbReference type="OrthoDB" id="3690105at2759"/>
<keyword evidence="3" id="KW-1185">Reference proteome</keyword>
<accession>A0A364N6G5</accession>
<feature type="compositionally biased region" description="Polar residues" evidence="1">
    <location>
        <begin position="255"/>
        <end position="271"/>
    </location>
</feature>
<dbReference type="Proteomes" id="UP000249619">
    <property type="component" value="Unassembled WGS sequence"/>
</dbReference>
<comment type="caution">
    <text evidence="2">The sequence shown here is derived from an EMBL/GenBank/DDBJ whole genome shotgun (WGS) entry which is preliminary data.</text>
</comment>